<keyword evidence="2" id="KW-0012">Acyltransferase</keyword>
<dbReference type="InterPro" id="IPR050832">
    <property type="entry name" value="Bact_Acetyltransf"/>
</dbReference>
<keyword evidence="5" id="KW-1185">Reference proteome</keyword>
<dbReference type="RefSeq" id="WP_338888505.1">
    <property type="nucleotide sequence ID" value="NZ_CP147846.1"/>
</dbReference>
<keyword evidence="1" id="KW-0808">Transferase</keyword>
<dbReference type="PANTHER" id="PTHR43877">
    <property type="entry name" value="AMINOALKYLPHOSPHONATE N-ACETYLTRANSFERASE-RELATED-RELATED"/>
    <property type="match status" value="1"/>
</dbReference>
<evidence type="ECO:0000256" key="2">
    <source>
        <dbReference type="ARBA" id="ARBA00023315"/>
    </source>
</evidence>
<dbReference type="InterPro" id="IPR000182">
    <property type="entry name" value="GNAT_dom"/>
</dbReference>
<reference evidence="4 5" key="1">
    <citation type="submission" date="2024-03" db="EMBL/GenBank/DDBJ databases">
        <title>Natural products discovery in diverse microorganisms through a two-stage MS feature dereplication strategy.</title>
        <authorList>
            <person name="Zhang R."/>
        </authorList>
    </citation>
    <scope>NUCLEOTIDE SEQUENCE [LARGE SCALE GENOMIC DNA]</scope>
    <source>
        <strain evidence="4 5">18930</strain>
    </source>
</reference>
<name>A0ABZ2PKF5_9NOCA</name>
<proteinExistence type="predicted"/>
<dbReference type="CDD" id="cd04301">
    <property type="entry name" value="NAT_SF"/>
    <property type="match status" value="1"/>
</dbReference>
<dbReference type="PANTHER" id="PTHR43877:SF2">
    <property type="entry name" value="AMINOALKYLPHOSPHONATE N-ACETYLTRANSFERASE-RELATED"/>
    <property type="match status" value="1"/>
</dbReference>
<evidence type="ECO:0000313" key="5">
    <source>
        <dbReference type="Proteomes" id="UP001432000"/>
    </source>
</evidence>
<evidence type="ECO:0000259" key="3">
    <source>
        <dbReference type="PROSITE" id="PS51186"/>
    </source>
</evidence>
<evidence type="ECO:0000256" key="1">
    <source>
        <dbReference type="ARBA" id="ARBA00022679"/>
    </source>
</evidence>
<dbReference type="EMBL" id="CP147846">
    <property type="protein sequence ID" value="WXG68353.1"/>
    <property type="molecule type" value="Genomic_DNA"/>
</dbReference>
<evidence type="ECO:0000313" key="4">
    <source>
        <dbReference type="EMBL" id="WXG68353.1"/>
    </source>
</evidence>
<dbReference type="InterPro" id="IPR016181">
    <property type="entry name" value="Acyl_CoA_acyltransferase"/>
</dbReference>
<gene>
    <name evidence="4" type="ORF">WDS16_24685</name>
</gene>
<dbReference type="PROSITE" id="PS51186">
    <property type="entry name" value="GNAT"/>
    <property type="match status" value="1"/>
</dbReference>
<organism evidence="4 5">
    <name type="scientific">Rhodococcus sovatensis</name>
    <dbReference type="NCBI Taxonomy" id="1805840"/>
    <lineage>
        <taxon>Bacteria</taxon>
        <taxon>Bacillati</taxon>
        <taxon>Actinomycetota</taxon>
        <taxon>Actinomycetes</taxon>
        <taxon>Mycobacteriales</taxon>
        <taxon>Nocardiaceae</taxon>
        <taxon>Rhodococcus</taxon>
    </lineage>
</organism>
<sequence>MDLRQIGPDSAVASGIVWAYMFDIVSRWHGRPATQFEVECALAEEPVDDLRPPHGCLVVAFEEDTPVGVGGLRFVDAGIAEMTKLFTVPGSRGSGIGAAVLRHLETVAREHGCSTVRLDTRSDLTEACRLYERGGFVRVEPFNHCRYSDRWYERELRTR</sequence>
<dbReference type="Gene3D" id="3.40.630.30">
    <property type="match status" value="1"/>
</dbReference>
<dbReference type="Proteomes" id="UP001432000">
    <property type="component" value="Chromosome"/>
</dbReference>
<dbReference type="SUPFAM" id="SSF55729">
    <property type="entry name" value="Acyl-CoA N-acyltransferases (Nat)"/>
    <property type="match status" value="1"/>
</dbReference>
<accession>A0ABZ2PKF5</accession>
<dbReference type="Pfam" id="PF00583">
    <property type="entry name" value="Acetyltransf_1"/>
    <property type="match status" value="1"/>
</dbReference>
<protein>
    <submittedName>
        <fullName evidence="4">GNAT family N-acetyltransferase</fullName>
    </submittedName>
</protein>
<feature type="domain" description="N-acetyltransferase" evidence="3">
    <location>
        <begin position="1"/>
        <end position="157"/>
    </location>
</feature>